<gene>
    <name evidence="4" type="ORF">IAA19_00355</name>
</gene>
<evidence type="ECO:0000256" key="2">
    <source>
        <dbReference type="SAM" id="Phobius"/>
    </source>
</evidence>
<dbReference type="Gene3D" id="1.10.260.40">
    <property type="entry name" value="lambda repressor-like DNA-binding domains"/>
    <property type="match status" value="1"/>
</dbReference>
<protein>
    <submittedName>
        <fullName evidence="4">Helix-turn-helix domain-containing protein</fullName>
    </submittedName>
</protein>
<evidence type="ECO:0000313" key="4">
    <source>
        <dbReference type="EMBL" id="HIZ45468.1"/>
    </source>
</evidence>
<dbReference type="PANTHER" id="PTHR46558">
    <property type="entry name" value="TRACRIPTIONAL REGULATORY PROTEIN-RELATED-RELATED"/>
    <property type="match status" value="1"/>
</dbReference>
<reference evidence="4" key="2">
    <citation type="submission" date="2021-04" db="EMBL/GenBank/DDBJ databases">
        <authorList>
            <person name="Gilroy R."/>
        </authorList>
    </citation>
    <scope>NUCLEOTIDE SEQUENCE</scope>
    <source>
        <strain evidence="4">ChiHjej12B11-14209</strain>
    </source>
</reference>
<keyword evidence="1" id="KW-0238">DNA-binding</keyword>
<dbReference type="PROSITE" id="PS50943">
    <property type="entry name" value="HTH_CROC1"/>
    <property type="match status" value="1"/>
</dbReference>
<reference evidence="4" key="1">
    <citation type="journal article" date="2021" name="PeerJ">
        <title>Extensive microbial diversity within the chicken gut microbiome revealed by metagenomics and culture.</title>
        <authorList>
            <person name="Gilroy R."/>
            <person name="Ravi A."/>
            <person name="Getino M."/>
            <person name="Pursley I."/>
            <person name="Horton D.L."/>
            <person name="Alikhan N.F."/>
            <person name="Baker D."/>
            <person name="Gharbi K."/>
            <person name="Hall N."/>
            <person name="Watson M."/>
            <person name="Adriaenssens E.M."/>
            <person name="Foster-Nyarko E."/>
            <person name="Jarju S."/>
            <person name="Secka A."/>
            <person name="Antonio M."/>
            <person name="Oren A."/>
            <person name="Chaudhuri R.R."/>
            <person name="La Ragione R."/>
            <person name="Hildebrand F."/>
            <person name="Pallen M.J."/>
        </authorList>
    </citation>
    <scope>NUCLEOTIDE SEQUENCE</scope>
    <source>
        <strain evidence="4">ChiHjej12B11-14209</strain>
    </source>
</reference>
<dbReference type="CDD" id="cd00093">
    <property type="entry name" value="HTH_XRE"/>
    <property type="match status" value="1"/>
</dbReference>
<sequence>MDVGSNIRSLRLARGLTQEDLAATLFVSRQTISHWESNRTSPDAQSLVMMSALLEVSVDTLVKGGVETMVEVQAQQARRTRVSWASGALIGLAGCAVVAPPLVAAMGPLPGGMLSLAPLATALAVSGAARARGREDASLSVLREALRSGLVLHLVARGAPRDISVTVKDEQGGTPYIIEHTARVVRGERWVIRDHAGHRVARVSYRLLTAGIQTPSLEARIEGVGTVSLRKDMRLGSGYRGMAAVWGLSGCDVGISGNWLDDRIELTRAERSLAELSFSPSENDEAIELRVCRGADTNLAVCLTFLLALVRAEERRLHAAR</sequence>
<accession>A0A9D2EXB3</accession>
<dbReference type="Pfam" id="PF01381">
    <property type="entry name" value="HTH_3"/>
    <property type="match status" value="1"/>
</dbReference>
<dbReference type="PANTHER" id="PTHR46558:SF15">
    <property type="entry name" value="HELIX-TURN-HELIX DOMAIN PROTEIN"/>
    <property type="match status" value="1"/>
</dbReference>
<organism evidence="4 5">
    <name type="scientific">Candidatus Olsenella pullistercoris</name>
    <dbReference type="NCBI Taxonomy" id="2838712"/>
    <lineage>
        <taxon>Bacteria</taxon>
        <taxon>Bacillati</taxon>
        <taxon>Actinomycetota</taxon>
        <taxon>Coriobacteriia</taxon>
        <taxon>Coriobacteriales</taxon>
        <taxon>Atopobiaceae</taxon>
        <taxon>Olsenella</taxon>
    </lineage>
</organism>
<dbReference type="SMART" id="SM00530">
    <property type="entry name" value="HTH_XRE"/>
    <property type="match status" value="1"/>
</dbReference>
<evidence type="ECO:0000313" key="5">
    <source>
        <dbReference type="Proteomes" id="UP000824062"/>
    </source>
</evidence>
<dbReference type="InterPro" id="IPR001387">
    <property type="entry name" value="Cro/C1-type_HTH"/>
</dbReference>
<comment type="caution">
    <text evidence="4">The sequence shown here is derived from an EMBL/GenBank/DDBJ whole genome shotgun (WGS) entry which is preliminary data.</text>
</comment>
<dbReference type="SUPFAM" id="SSF47413">
    <property type="entry name" value="lambda repressor-like DNA-binding domains"/>
    <property type="match status" value="1"/>
</dbReference>
<evidence type="ECO:0000259" key="3">
    <source>
        <dbReference type="PROSITE" id="PS50943"/>
    </source>
</evidence>
<keyword evidence="2" id="KW-1133">Transmembrane helix</keyword>
<dbReference type="EMBL" id="DXBM01000008">
    <property type="protein sequence ID" value="HIZ45468.1"/>
    <property type="molecule type" value="Genomic_DNA"/>
</dbReference>
<dbReference type="GO" id="GO:0003677">
    <property type="term" value="F:DNA binding"/>
    <property type="evidence" value="ECO:0007669"/>
    <property type="project" value="UniProtKB-KW"/>
</dbReference>
<proteinExistence type="predicted"/>
<keyword evidence="2" id="KW-0812">Transmembrane</keyword>
<feature type="domain" description="HTH cro/C1-type" evidence="3">
    <location>
        <begin position="7"/>
        <end position="61"/>
    </location>
</feature>
<dbReference type="InterPro" id="IPR010982">
    <property type="entry name" value="Lambda_DNA-bd_dom_sf"/>
</dbReference>
<dbReference type="Proteomes" id="UP000824062">
    <property type="component" value="Unassembled WGS sequence"/>
</dbReference>
<dbReference type="AlphaFoldDB" id="A0A9D2EXB3"/>
<evidence type="ECO:0000256" key="1">
    <source>
        <dbReference type="ARBA" id="ARBA00023125"/>
    </source>
</evidence>
<feature type="transmembrane region" description="Helical" evidence="2">
    <location>
        <begin position="82"/>
        <end position="103"/>
    </location>
</feature>
<keyword evidence="2" id="KW-0472">Membrane</keyword>
<name>A0A9D2EXB3_9ACTN</name>